<dbReference type="Proteomes" id="UP000029228">
    <property type="component" value="Unassembled WGS sequence"/>
</dbReference>
<evidence type="ECO:0000256" key="3">
    <source>
        <dbReference type="ARBA" id="ARBA00022448"/>
    </source>
</evidence>
<evidence type="ECO:0000256" key="1">
    <source>
        <dbReference type="ARBA" id="ARBA00004651"/>
    </source>
</evidence>
<proteinExistence type="inferred from homology"/>
<sequence>MLALMAGLMLAVSGYLLQTTLKNPLADSGILGVNAGASFGAVCALLLPSWFGWSISTESALCLSQCWVGCWQRCQYS</sequence>
<name>A0A090SL86_9VIBR</name>
<evidence type="ECO:0000256" key="4">
    <source>
        <dbReference type="ARBA" id="ARBA00022475"/>
    </source>
</evidence>
<keyword evidence="4" id="KW-1003">Cell membrane</keyword>
<dbReference type="PANTHER" id="PTHR30472">
    <property type="entry name" value="FERRIC ENTEROBACTIN TRANSPORT SYSTEM PERMEASE PROTEIN"/>
    <property type="match status" value="1"/>
</dbReference>
<dbReference type="InterPro" id="IPR037294">
    <property type="entry name" value="ABC_BtuC-like"/>
</dbReference>
<evidence type="ECO:0000256" key="7">
    <source>
        <dbReference type="ARBA" id="ARBA00023136"/>
    </source>
</evidence>
<evidence type="ECO:0000313" key="9">
    <source>
        <dbReference type="Proteomes" id="UP000029228"/>
    </source>
</evidence>
<gene>
    <name evidence="8" type="ORF">JCM19235_4372</name>
</gene>
<dbReference type="GO" id="GO:0005886">
    <property type="term" value="C:plasma membrane"/>
    <property type="evidence" value="ECO:0007669"/>
    <property type="project" value="UniProtKB-SubCell"/>
</dbReference>
<dbReference type="STRING" id="990268.JCM19235_4372"/>
<keyword evidence="5" id="KW-0812">Transmembrane</keyword>
<dbReference type="Pfam" id="PF01032">
    <property type="entry name" value="FecCD"/>
    <property type="match status" value="1"/>
</dbReference>
<dbReference type="SUPFAM" id="SSF81345">
    <property type="entry name" value="ABC transporter involved in vitamin B12 uptake, BtuC"/>
    <property type="match status" value="1"/>
</dbReference>
<evidence type="ECO:0000313" key="8">
    <source>
        <dbReference type="EMBL" id="GAL20172.1"/>
    </source>
</evidence>
<dbReference type="GO" id="GO:0022857">
    <property type="term" value="F:transmembrane transporter activity"/>
    <property type="evidence" value="ECO:0007669"/>
    <property type="project" value="InterPro"/>
</dbReference>
<evidence type="ECO:0000256" key="5">
    <source>
        <dbReference type="ARBA" id="ARBA00022692"/>
    </source>
</evidence>
<keyword evidence="6" id="KW-1133">Transmembrane helix</keyword>
<dbReference type="Gene3D" id="1.10.3470.10">
    <property type="entry name" value="ABC transporter involved in vitamin B12 uptake, BtuC"/>
    <property type="match status" value="1"/>
</dbReference>
<organism evidence="8 9">
    <name type="scientific">Vibrio maritimus</name>
    <dbReference type="NCBI Taxonomy" id="990268"/>
    <lineage>
        <taxon>Bacteria</taxon>
        <taxon>Pseudomonadati</taxon>
        <taxon>Pseudomonadota</taxon>
        <taxon>Gammaproteobacteria</taxon>
        <taxon>Vibrionales</taxon>
        <taxon>Vibrionaceae</taxon>
        <taxon>Vibrio</taxon>
    </lineage>
</organism>
<keyword evidence="9" id="KW-1185">Reference proteome</keyword>
<dbReference type="InterPro" id="IPR000522">
    <property type="entry name" value="ABC_transptr_permease_BtuC"/>
</dbReference>
<accession>A0A090SL86</accession>
<comment type="subcellular location">
    <subcellularLocation>
        <location evidence="1">Cell membrane</location>
        <topology evidence="1">Multi-pass membrane protein</topology>
    </subcellularLocation>
</comment>
<evidence type="ECO:0000256" key="2">
    <source>
        <dbReference type="ARBA" id="ARBA00007935"/>
    </source>
</evidence>
<keyword evidence="3" id="KW-0813">Transport</keyword>
<dbReference type="PANTHER" id="PTHR30472:SF25">
    <property type="entry name" value="ABC TRANSPORTER PERMEASE PROTEIN MJ0876-RELATED"/>
    <property type="match status" value="1"/>
</dbReference>
<comment type="similarity">
    <text evidence="2">Belongs to the binding-protein-dependent transport system permease family. FecCD subfamily.</text>
</comment>
<reference evidence="8 9" key="1">
    <citation type="submission" date="2014-09" db="EMBL/GenBank/DDBJ databases">
        <title>Vibrio maritimus JCM 19235. (C45) whole genome shotgun sequence.</title>
        <authorList>
            <person name="Sawabe T."/>
            <person name="Meirelles P."/>
            <person name="Nakanishi M."/>
            <person name="Sayaka M."/>
            <person name="Hattori M."/>
            <person name="Ohkuma M."/>
        </authorList>
    </citation>
    <scope>NUCLEOTIDE SEQUENCE [LARGE SCALE GENOMIC DNA]</scope>
    <source>
        <strain evidence="9">JCM19235</strain>
    </source>
</reference>
<dbReference type="EMBL" id="BBMR01000005">
    <property type="protein sequence ID" value="GAL20172.1"/>
    <property type="molecule type" value="Genomic_DNA"/>
</dbReference>
<comment type="caution">
    <text evidence="8">The sequence shown here is derived from an EMBL/GenBank/DDBJ whole genome shotgun (WGS) entry which is preliminary data.</text>
</comment>
<protein>
    <submittedName>
        <fullName evidence="8">Uncharacterized protein</fullName>
    </submittedName>
</protein>
<keyword evidence="7" id="KW-0472">Membrane</keyword>
<dbReference type="AlphaFoldDB" id="A0A090SL86"/>
<evidence type="ECO:0000256" key="6">
    <source>
        <dbReference type="ARBA" id="ARBA00022989"/>
    </source>
</evidence>